<sequence length="67" mass="7389">MNKRSPNISCESDPSLMHTQEVQVIRTVAFHPCCHGSRQPQHVDQQSEAGFGVNSLPVAQRSGTSVW</sequence>
<comment type="caution">
    <text evidence="1">The sequence shown here is derived from an EMBL/GenBank/DDBJ whole genome shotgun (WGS) entry which is preliminary data.</text>
</comment>
<name>A0AAN7XTC8_ELEMC</name>
<proteinExistence type="predicted"/>
<gene>
    <name evidence="1" type="ORF">PBY51_011571</name>
</gene>
<dbReference type="Proteomes" id="UP001346869">
    <property type="component" value="Unassembled WGS sequence"/>
</dbReference>
<reference evidence="1 2" key="1">
    <citation type="journal article" date="2023" name="Genes (Basel)">
        <title>Chromosome-Level Genome Assembly and Circadian Gene Repertoire of the Patagonia Blennie Eleginops maclovinus-The Closest Ancestral Proxy of Antarctic Cryonotothenioids.</title>
        <authorList>
            <person name="Cheng C.C."/>
            <person name="Rivera-Colon A.G."/>
            <person name="Minhas B.F."/>
            <person name="Wilson L."/>
            <person name="Rayamajhi N."/>
            <person name="Vargas-Chacoff L."/>
            <person name="Catchen J.M."/>
        </authorList>
    </citation>
    <scope>NUCLEOTIDE SEQUENCE [LARGE SCALE GENOMIC DNA]</scope>
    <source>
        <strain evidence="1">JMC-PN-2008</strain>
    </source>
</reference>
<keyword evidence="2" id="KW-1185">Reference proteome</keyword>
<accession>A0AAN7XTC8</accession>
<protein>
    <submittedName>
        <fullName evidence="1">Uncharacterized protein</fullName>
    </submittedName>
</protein>
<dbReference type="EMBL" id="JAUZQC010000008">
    <property type="protein sequence ID" value="KAK5867052.1"/>
    <property type="molecule type" value="Genomic_DNA"/>
</dbReference>
<evidence type="ECO:0000313" key="2">
    <source>
        <dbReference type="Proteomes" id="UP001346869"/>
    </source>
</evidence>
<dbReference type="AlphaFoldDB" id="A0AAN7XTC8"/>
<reference evidence="1 2" key="2">
    <citation type="journal article" date="2023" name="Mol. Biol. Evol.">
        <title>Genomics of Secondarily Temperate Adaptation in the Only Non-Antarctic Icefish.</title>
        <authorList>
            <person name="Rivera-Colon A.G."/>
            <person name="Rayamajhi N."/>
            <person name="Minhas B.F."/>
            <person name="Madrigal G."/>
            <person name="Bilyk K.T."/>
            <person name="Yoon V."/>
            <person name="Hune M."/>
            <person name="Gregory S."/>
            <person name="Cheng C.H.C."/>
            <person name="Catchen J.M."/>
        </authorList>
    </citation>
    <scope>NUCLEOTIDE SEQUENCE [LARGE SCALE GENOMIC DNA]</scope>
    <source>
        <strain evidence="1">JMC-PN-2008</strain>
    </source>
</reference>
<evidence type="ECO:0000313" key="1">
    <source>
        <dbReference type="EMBL" id="KAK5867052.1"/>
    </source>
</evidence>
<organism evidence="1 2">
    <name type="scientific">Eleginops maclovinus</name>
    <name type="common">Patagonian blennie</name>
    <name type="synonym">Eleginus maclovinus</name>
    <dbReference type="NCBI Taxonomy" id="56733"/>
    <lineage>
        <taxon>Eukaryota</taxon>
        <taxon>Metazoa</taxon>
        <taxon>Chordata</taxon>
        <taxon>Craniata</taxon>
        <taxon>Vertebrata</taxon>
        <taxon>Euteleostomi</taxon>
        <taxon>Actinopterygii</taxon>
        <taxon>Neopterygii</taxon>
        <taxon>Teleostei</taxon>
        <taxon>Neoteleostei</taxon>
        <taxon>Acanthomorphata</taxon>
        <taxon>Eupercaria</taxon>
        <taxon>Perciformes</taxon>
        <taxon>Notothenioidei</taxon>
        <taxon>Eleginopidae</taxon>
        <taxon>Eleginops</taxon>
    </lineage>
</organism>